<dbReference type="InterPro" id="IPR018114">
    <property type="entry name" value="TRYPSIN_HIS"/>
</dbReference>
<dbReference type="Pfam" id="PF00089">
    <property type="entry name" value="Trypsin"/>
    <property type="match status" value="1"/>
</dbReference>
<dbReference type="MEROPS" id="S01.103"/>
<dbReference type="FunFam" id="2.40.10.10:FF:000077">
    <property type="entry name" value="Predicted protein"/>
    <property type="match status" value="1"/>
</dbReference>
<dbReference type="PROSITE" id="PS50240">
    <property type="entry name" value="TRYPSIN_DOM"/>
    <property type="match status" value="1"/>
</dbReference>
<evidence type="ECO:0000256" key="5">
    <source>
        <dbReference type="RuleBase" id="RU363034"/>
    </source>
</evidence>
<proteinExistence type="predicted"/>
<dbReference type="PRINTS" id="PR00722">
    <property type="entry name" value="CHYMOTRYPSIN"/>
</dbReference>
<dbReference type="InterPro" id="IPR033116">
    <property type="entry name" value="TRYPSIN_SER"/>
</dbReference>
<evidence type="ECO:0000256" key="3">
    <source>
        <dbReference type="ARBA" id="ARBA00022825"/>
    </source>
</evidence>
<accession>S3D9H4</accession>
<dbReference type="SUPFAM" id="SSF50494">
    <property type="entry name" value="Trypsin-like serine proteases"/>
    <property type="match status" value="1"/>
</dbReference>
<evidence type="ECO:0000313" key="10">
    <source>
        <dbReference type="Proteomes" id="UP000016922"/>
    </source>
</evidence>
<reference evidence="9 10" key="1">
    <citation type="journal article" date="2013" name="BMC Genomics">
        <title>Genomics-driven discovery of the pneumocandin biosynthetic gene cluster in the fungus Glarea lozoyensis.</title>
        <authorList>
            <person name="Chen L."/>
            <person name="Yue Q."/>
            <person name="Zhang X."/>
            <person name="Xiang M."/>
            <person name="Wang C."/>
            <person name="Li S."/>
            <person name="Che Y."/>
            <person name="Ortiz-Lopez F.J."/>
            <person name="Bills G.F."/>
            <person name="Liu X."/>
            <person name="An Z."/>
        </authorList>
    </citation>
    <scope>NUCLEOTIDE SEQUENCE [LARGE SCALE GENOMIC DNA]</scope>
    <source>
        <strain evidence="10">ATCC 20868 / MF5171</strain>
    </source>
</reference>
<evidence type="ECO:0000256" key="6">
    <source>
        <dbReference type="SAM" id="MobiDB-lite"/>
    </source>
</evidence>
<dbReference type="GeneID" id="19468809"/>
<keyword evidence="1 5" id="KW-0645">Protease</keyword>
<feature type="region of interest" description="Disordered" evidence="6">
    <location>
        <begin position="29"/>
        <end position="48"/>
    </location>
</feature>
<keyword evidence="3 5" id="KW-0720">Serine protease</keyword>
<feature type="domain" description="Peptidase S1" evidence="8">
    <location>
        <begin position="53"/>
        <end position="280"/>
    </location>
</feature>
<dbReference type="PANTHER" id="PTHR24252:SF7">
    <property type="entry name" value="HYALIN"/>
    <property type="match status" value="1"/>
</dbReference>
<keyword evidence="2 5" id="KW-0378">Hydrolase</keyword>
<feature type="region of interest" description="Disordered" evidence="6">
    <location>
        <begin position="162"/>
        <end position="183"/>
    </location>
</feature>
<dbReference type="AlphaFoldDB" id="S3D9H4"/>
<evidence type="ECO:0000259" key="8">
    <source>
        <dbReference type="PROSITE" id="PS50240"/>
    </source>
</evidence>
<dbReference type="GO" id="GO:0004252">
    <property type="term" value="F:serine-type endopeptidase activity"/>
    <property type="evidence" value="ECO:0007669"/>
    <property type="project" value="InterPro"/>
</dbReference>
<keyword evidence="4" id="KW-1015">Disulfide bond</keyword>
<dbReference type="InterPro" id="IPR001254">
    <property type="entry name" value="Trypsin_dom"/>
</dbReference>
<protein>
    <submittedName>
        <fullName evidence="9">Trypsin-like serine protease</fullName>
    </submittedName>
</protein>
<dbReference type="eggNOG" id="KOG3627">
    <property type="taxonomic scope" value="Eukaryota"/>
</dbReference>
<dbReference type="Gene3D" id="2.40.10.10">
    <property type="entry name" value="Trypsin-like serine proteases"/>
    <property type="match status" value="2"/>
</dbReference>
<dbReference type="InterPro" id="IPR001314">
    <property type="entry name" value="Peptidase_S1A"/>
</dbReference>
<evidence type="ECO:0000256" key="7">
    <source>
        <dbReference type="SAM" id="SignalP"/>
    </source>
</evidence>
<dbReference type="RefSeq" id="XP_008084549.1">
    <property type="nucleotide sequence ID" value="XM_008086358.1"/>
</dbReference>
<evidence type="ECO:0000256" key="4">
    <source>
        <dbReference type="ARBA" id="ARBA00023157"/>
    </source>
</evidence>
<dbReference type="CDD" id="cd00190">
    <property type="entry name" value="Tryp_SPc"/>
    <property type="match status" value="1"/>
</dbReference>
<keyword evidence="10" id="KW-1185">Reference proteome</keyword>
<evidence type="ECO:0000256" key="2">
    <source>
        <dbReference type="ARBA" id="ARBA00022801"/>
    </source>
</evidence>
<dbReference type="GO" id="GO:0006508">
    <property type="term" value="P:proteolysis"/>
    <property type="evidence" value="ECO:0007669"/>
    <property type="project" value="UniProtKB-KW"/>
</dbReference>
<feature type="compositionally biased region" description="Low complexity" evidence="6">
    <location>
        <begin position="167"/>
        <end position="181"/>
    </location>
</feature>
<evidence type="ECO:0000313" key="9">
    <source>
        <dbReference type="EMBL" id="EPE28641.1"/>
    </source>
</evidence>
<evidence type="ECO:0000256" key="1">
    <source>
        <dbReference type="ARBA" id="ARBA00022670"/>
    </source>
</evidence>
<dbReference type="PANTHER" id="PTHR24252">
    <property type="entry name" value="ACROSIN-RELATED"/>
    <property type="match status" value="1"/>
</dbReference>
<organism evidence="9 10">
    <name type="scientific">Glarea lozoyensis (strain ATCC 20868 / MF5171)</name>
    <dbReference type="NCBI Taxonomy" id="1116229"/>
    <lineage>
        <taxon>Eukaryota</taxon>
        <taxon>Fungi</taxon>
        <taxon>Dikarya</taxon>
        <taxon>Ascomycota</taxon>
        <taxon>Pezizomycotina</taxon>
        <taxon>Leotiomycetes</taxon>
        <taxon>Helotiales</taxon>
        <taxon>Helotiaceae</taxon>
        <taxon>Glarea</taxon>
    </lineage>
</organism>
<dbReference type="STRING" id="1116229.S3D9H4"/>
<name>S3D9H4_GLAL2</name>
<dbReference type="HOGENOM" id="CLU_006842_7_5_1"/>
<dbReference type="EMBL" id="KE145368">
    <property type="protein sequence ID" value="EPE28641.1"/>
    <property type="molecule type" value="Genomic_DNA"/>
</dbReference>
<dbReference type="InterPro" id="IPR009003">
    <property type="entry name" value="Peptidase_S1_PA"/>
</dbReference>
<dbReference type="OrthoDB" id="6380398at2759"/>
<dbReference type="PROSITE" id="PS00135">
    <property type="entry name" value="TRYPSIN_SER"/>
    <property type="match status" value="1"/>
</dbReference>
<dbReference type="Proteomes" id="UP000016922">
    <property type="component" value="Unassembled WGS sequence"/>
</dbReference>
<dbReference type="OMA" id="TWINQVI"/>
<sequence length="281" mass="28182">MAPTLAFLATMLAMLPALNAAPTEVFSPNPKPIFERDPVPIPPSTSVGGASQIVGGSAASSGQFPYIVSLQKSGSHFCGGVLINSKTVVTAAHCSVGQSASSVKVRAGTLTWASGGTLVSVSSIVVNPSYSSSTINNDVAVWKLATALPTSSTIKYATLPAQGSDPAAGTSTTTAGWGTTSENSNSLPASLRYVSVPVISRSSCQASYGTSSVTTNMFCAGLAAGGKDSCSGDSGGPIINTSTGVLIGVVSWGQGCAEAGFPGVYTRLGNYVTWINANLAT</sequence>
<dbReference type="InterPro" id="IPR043504">
    <property type="entry name" value="Peptidase_S1_PA_chymotrypsin"/>
</dbReference>
<gene>
    <name evidence="9" type="ORF">GLAREA_09762</name>
</gene>
<feature type="chain" id="PRO_5004519650" evidence="7">
    <location>
        <begin position="21"/>
        <end position="281"/>
    </location>
</feature>
<dbReference type="KEGG" id="glz:GLAREA_09762"/>
<dbReference type="PROSITE" id="PS00134">
    <property type="entry name" value="TRYPSIN_HIS"/>
    <property type="match status" value="1"/>
</dbReference>
<feature type="signal peptide" evidence="7">
    <location>
        <begin position="1"/>
        <end position="20"/>
    </location>
</feature>
<dbReference type="SMART" id="SM00020">
    <property type="entry name" value="Tryp_SPc"/>
    <property type="match status" value="1"/>
</dbReference>
<keyword evidence="7" id="KW-0732">Signal</keyword>